<keyword evidence="8 12" id="KW-0067">ATP-binding</keyword>
<sequence>MVRVVDVVVDRVVQALDRPFTYWVPEELADHVDLGYRVRVPLGRDVAWGIVVAQSNREETTGLKPVLAVPDAFPVLTPKLIPLAHWLSERYLCYLPQAIRAMVPKSVRSGQSKSARGRTVWYQTVKPREGRASQKQSLYLWLAEHQPVTRQAVLAAFPQAGPLLRQLIQEGVVAERSAPREVRLGSAPYSLTPDQQHVVDTIWAGRDRPWLLQGVTGSGKTEVYLHLLSRVLGQGRQGLVLLPEISLTPQTVARFRDRFGSRVGVWHSGLSDGERRDTWHAVREGRMTVIVGARSAVFLPFLDLGLVVLDEEHEPSYKQEEHPRYHTREVALWRGRHEGALVVLGTATPALETLHRAHQGELGWTVLSRRVAGWRLPTVEVVDMRQELRENHRHIFSRPLLAAIDQTLARQEQVVLFLNRRGYSTFVLCRSCGQAVECPDCAVTMTYHQDSEKLVCHYCQRQQPVPTRCPECGSDKIRYFGAGTERVQAEVEHQWPGVRVLRADRDVLHTRDQYDRLYQAFLQGEADVLVGTQMIAKGLDFPRVSLVGIVAADSALNLPDFRSAERTFQLLVQAAGRAGRSERGGRVIIQTYNPEHYALTFAAQQNMEGFYQAEVLLRQELGYPPFTELWLLEWIGPSETAVQYAARVAVEWLRERLNAPILGPAPAPIARLRGQYRYHALIKSPNGEDVTDLLRELPRPDPVSLAVTRDPYFMM</sequence>
<protein>
    <recommendedName>
        <fullName evidence="12">Replication restart protein PriA</fullName>
    </recommendedName>
    <alternativeName>
        <fullName evidence="12">ATP-dependent DNA helicase PriA</fullName>
        <ecNumber evidence="12">5.6.2.4</ecNumber>
    </alternativeName>
    <alternativeName>
        <fullName evidence="12">DNA 3'-5' helicase PriA</fullName>
    </alternativeName>
</protein>
<gene>
    <name evidence="12" type="primary">priA</name>
    <name evidence="15" type="ordered locus">Sulac_2515</name>
</gene>
<dbReference type="GO" id="GO:0005524">
    <property type="term" value="F:ATP binding"/>
    <property type="evidence" value="ECO:0007669"/>
    <property type="project" value="UniProtKB-UniRule"/>
</dbReference>
<dbReference type="KEGG" id="sap:Sulac_2515"/>
<name>G8TW50_SULAD</name>
<dbReference type="Pfam" id="PF18319">
    <property type="entry name" value="Zn_ribbon_PriA"/>
    <property type="match status" value="1"/>
</dbReference>
<evidence type="ECO:0000256" key="1">
    <source>
        <dbReference type="ARBA" id="ARBA00022515"/>
    </source>
</evidence>
<dbReference type="InterPro" id="IPR011545">
    <property type="entry name" value="DEAD/DEAH_box_helicase_dom"/>
</dbReference>
<comment type="subunit">
    <text evidence="12">Component of the replication restart primosome.</text>
</comment>
<dbReference type="InterPro" id="IPR041236">
    <property type="entry name" value="PriA_C"/>
</dbReference>
<feature type="binding site" evidence="12">
    <location>
        <position position="456"/>
    </location>
    <ligand>
        <name>Zn(2+)</name>
        <dbReference type="ChEBI" id="CHEBI:29105"/>
        <label>2</label>
    </ligand>
</feature>
<dbReference type="CDD" id="cd18804">
    <property type="entry name" value="SF2_C_priA"/>
    <property type="match status" value="1"/>
</dbReference>
<dbReference type="Pfam" id="PF00270">
    <property type="entry name" value="DEAD"/>
    <property type="match status" value="1"/>
</dbReference>
<keyword evidence="9 12" id="KW-0238">DNA-binding</keyword>
<comment type="similarity">
    <text evidence="12">Belongs to the helicase family. PriA subfamily.</text>
</comment>
<keyword evidence="6 12" id="KW-0347">Helicase</keyword>
<dbReference type="InterPro" id="IPR042115">
    <property type="entry name" value="PriA_3primeBD_sf"/>
</dbReference>
<keyword evidence="4 12" id="KW-0547">Nucleotide-binding</keyword>
<dbReference type="FunFam" id="3.40.50.300:FF:000489">
    <property type="entry name" value="Primosome assembly protein PriA"/>
    <property type="match status" value="1"/>
</dbReference>
<evidence type="ECO:0000256" key="3">
    <source>
        <dbReference type="ARBA" id="ARBA00022723"/>
    </source>
</evidence>
<feature type="domain" description="Helicase C-terminal" evidence="14">
    <location>
        <begin position="442"/>
        <end position="622"/>
    </location>
</feature>
<dbReference type="GO" id="GO:0008270">
    <property type="term" value="F:zinc ion binding"/>
    <property type="evidence" value="ECO:0007669"/>
    <property type="project" value="UniProtKB-UniRule"/>
</dbReference>
<dbReference type="Gene3D" id="3.40.1440.60">
    <property type="entry name" value="PriA, 3(prime) DNA-binding domain"/>
    <property type="match status" value="1"/>
</dbReference>
<feature type="binding site" evidence="12">
    <location>
        <position position="438"/>
    </location>
    <ligand>
        <name>Zn(2+)</name>
        <dbReference type="ChEBI" id="CHEBI:29105"/>
        <label>2</label>
    </ligand>
</feature>
<dbReference type="InterPro" id="IPR027417">
    <property type="entry name" value="P-loop_NTPase"/>
</dbReference>
<proteinExistence type="inferred from homology"/>
<dbReference type="GO" id="GO:0006270">
    <property type="term" value="P:DNA replication initiation"/>
    <property type="evidence" value="ECO:0007669"/>
    <property type="project" value="TreeGrafter"/>
</dbReference>
<dbReference type="SMART" id="SM00490">
    <property type="entry name" value="HELICc"/>
    <property type="match status" value="1"/>
</dbReference>
<dbReference type="InterPro" id="IPR041222">
    <property type="entry name" value="PriA_3primeBD"/>
</dbReference>
<feature type="binding site" evidence="12">
    <location>
        <position position="429"/>
    </location>
    <ligand>
        <name>Zn(2+)</name>
        <dbReference type="ChEBI" id="CHEBI:29105"/>
        <label>1</label>
    </ligand>
</feature>
<dbReference type="InterPro" id="IPR014001">
    <property type="entry name" value="Helicase_ATP-bd"/>
</dbReference>
<evidence type="ECO:0000313" key="15">
    <source>
        <dbReference type="EMBL" id="AEW05977.1"/>
    </source>
</evidence>
<evidence type="ECO:0000256" key="12">
    <source>
        <dbReference type="HAMAP-Rule" id="MF_00983"/>
    </source>
</evidence>
<keyword evidence="5 12" id="KW-0378">Hydrolase</keyword>
<dbReference type="SMART" id="SM00487">
    <property type="entry name" value="DEXDc"/>
    <property type="match status" value="1"/>
</dbReference>
<accession>G8TW50</accession>
<dbReference type="Pfam" id="PF18074">
    <property type="entry name" value="PriA_C"/>
    <property type="match status" value="1"/>
</dbReference>
<feature type="domain" description="Helicase ATP-binding" evidence="13">
    <location>
        <begin position="201"/>
        <end position="367"/>
    </location>
</feature>
<dbReference type="InterPro" id="IPR001650">
    <property type="entry name" value="Helicase_C-like"/>
</dbReference>
<evidence type="ECO:0000256" key="10">
    <source>
        <dbReference type="ARBA" id="ARBA00023235"/>
    </source>
</evidence>
<keyword evidence="2 12" id="KW-0235">DNA replication</keyword>
<evidence type="ECO:0000313" key="16">
    <source>
        <dbReference type="Proteomes" id="UP000005439"/>
    </source>
</evidence>
<dbReference type="Gene3D" id="3.40.50.300">
    <property type="entry name" value="P-loop containing nucleotide triphosphate hydrolases"/>
    <property type="match status" value="2"/>
</dbReference>
<dbReference type="PANTHER" id="PTHR30580">
    <property type="entry name" value="PRIMOSOMAL PROTEIN N"/>
    <property type="match status" value="1"/>
</dbReference>
<evidence type="ECO:0000256" key="11">
    <source>
        <dbReference type="ARBA" id="ARBA00048988"/>
    </source>
</evidence>
<comment type="cofactor">
    <cofactor evidence="12">
        <name>Zn(2+)</name>
        <dbReference type="ChEBI" id="CHEBI:29105"/>
    </cofactor>
    <text evidence="12">Binds 2 zinc ions per subunit.</text>
</comment>
<dbReference type="Pfam" id="PF00271">
    <property type="entry name" value="Helicase_C"/>
    <property type="match status" value="1"/>
</dbReference>
<evidence type="ECO:0000256" key="4">
    <source>
        <dbReference type="ARBA" id="ARBA00022741"/>
    </source>
</evidence>
<evidence type="ECO:0000256" key="6">
    <source>
        <dbReference type="ARBA" id="ARBA00022806"/>
    </source>
</evidence>
<dbReference type="SUPFAM" id="SSF52540">
    <property type="entry name" value="P-loop containing nucleoside triphosphate hydrolases"/>
    <property type="match status" value="1"/>
</dbReference>
<dbReference type="PROSITE" id="PS51192">
    <property type="entry name" value="HELICASE_ATP_BIND_1"/>
    <property type="match status" value="1"/>
</dbReference>
<dbReference type="PANTHER" id="PTHR30580:SF0">
    <property type="entry name" value="PRIMOSOMAL PROTEIN N"/>
    <property type="match status" value="1"/>
</dbReference>
<dbReference type="GO" id="GO:0006269">
    <property type="term" value="P:DNA replication, synthesis of primer"/>
    <property type="evidence" value="ECO:0007669"/>
    <property type="project" value="UniProtKB-KW"/>
</dbReference>
<dbReference type="EC" id="5.6.2.4" evidence="12"/>
<keyword evidence="16" id="KW-1185">Reference proteome</keyword>
<dbReference type="CDD" id="cd17929">
    <property type="entry name" value="DEXHc_priA"/>
    <property type="match status" value="1"/>
</dbReference>
<dbReference type="GO" id="GO:0016887">
    <property type="term" value="F:ATP hydrolysis activity"/>
    <property type="evidence" value="ECO:0007669"/>
    <property type="project" value="RHEA"/>
</dbReference>
<dbReference type="PROSITE" id="PS51194">
    <property type="entry name" value="HELICASE_CTER"/>
    <property type="match status" value="1"/>
</dbReference>
<feature type="binding site" evidence="12">
    <location>
        <position position="441"/>
    </location>
    <ligand>
        <name>Zn(2+)</name>
        <dbReference type="ChEBI" id="CHEBI:29105"/>
        <label>2</label>
    </ligand>
</feature>
<evidence type="ECO:0000259" key="13">
    <source>
        <dbReference type="PROSITE" id="PS51192"/>
    </source>
</evidence>
<organism evidence="15 16">
    <name type="scientific">Sulfobacillus acidophilus (strain ATCC 700253 / DSM 10332 / NAL)</name>
    <dbReference type="NCBI Taxonomy" id="679936"/>
    <lineage>
        <taxon>Bacteria</taxon>
        <taxon>Bacillati</taxon>
        <taxon>Bacillota</taxon>
        <taxon>Clostridia</taxon>
        <taxon>Eubacteriales</taxon>
        <taxon>Clostridiales Family XVII. Incertae Sedis</taxon>
        <taxon>Sulfobacillus</taxon>
    </lineage>
</organism>
<dbReference type="GO" id="GO:0006310">
    <property type="term" value="P:DNA recombination"/>
    <property type="evidence" value="ECO:0007669"/>
    <property type="project" value="InterPro"/>
</dbReference>
<keyword evidence="10 12" id="KW-0413">Isomerase</keyword>
<feature type="binding site" evidence="12">
    <location>
        <position position="459"/>
    </location>
    <ligand>
        <name>Zn(2+)</name>
        <dbReference type="ChEBI" id="CHEBI:29105"/>
        <label>2</label>
    </ligand>
</feature>
<dbReference type="HAMAP" id="MF_00983">
    <property type="entry name" value="PriA"/>
    <property type="match status" value="1"/>
</dbReference>
<dbReference type="AlphaFoldDB" id="G8TW50"/>
<dbReference type="InterPro" id="IPR040498">
    <property type="entry name" value="PriA_CRR"/>
</dbReference>
<dbReference type="PATRIC" id="fig|679936.5.peg.2603"/>
<dbReference type="GO" id="GO:0003677">
    <property type="term" value="F:DNA binding"/>
    <property type="evidence" value="ECO:0007669"/>
    <property type="project" value="UniProtKB-UniRule"/>
</dbReference>
<reference evidence="16" key="1">
    <citation type="submission" date="2011-12" db="EMBL/GenBank/DDBJ databases">
        <title>The complete genome of chromosome of Sulfobacillus acidophilus DSM 10332.</title>
        <authorList>
            <person name="Lucas S."/>
            <person name="Han J."/>
            <person name="Lapidus A."/>
            <person name="Bruce D."/>
            <person name="Goodwin L."/>
            <person name="Pitluck S."/>
            <person name="Peters L."/>
            <person name="Kyrpides N."/>
            <person name="Mavromatis K."/>
            <person name="Ivanova N."/>
            <person name="Mikhailova N."/>
            <person name="Chertkov O."/>
            <person name="Saunders E."/>
            <person name="Detter J.C."/>
            <person name="Tapia R."/>
            <person name="Han C."/>
            <person name="Land M."/>
            <person name="Hauser L."/>
            <person name="Markowitz V."/>
            <person name="Cheng J.-F."/>
            <person name="Hugenholtz P."/>
            <person name="Woyke T."/>
            <person name="Wu D."/>
            <person name="Pukall R."/>
            <person name="Gehrich-Schroeter G."/>
            <person name="Schneider S."/>
            <person name="Klenk H.-P."/>
            <person name="Eisen J.A."/>
        </authorList>
    </citation>
    <scope>NUCLEOTIDE SEQUENCE [LARGE SCALE GENOMIC DNA]</scope>
    <source>
        <strain evidence="16">ATCC 700253 / DSM 10332 / NAL</strain>
    </source>
</reference>
<dbReference type="NCBIfam" id="TIGR00595">
    <property type="entry name" value="priA"/>
    <property type="match status" value="1"/>
</dbReference>
<feature type="binding site" evidence="12">
    <location>
        <position position="469"/>
    </location>
    <ligand>
        <name>Zn(2+)</name>
        <dbReference type="ChEBI" id="CHEBI:29105"/>
        <label>1</label>
    </ligand>
</feature>
<keyword evidence="7 12" id="KW-0862">Zinc</keyword>
<comment type="function">
    <text evidence="12">Initiates the restart of stalled replication forks, which reloads the replicative helicase on sites other than the origin of replication. Recognizes and binds to abandoned replication forks and remodels them to uncover a helicase loading site. Promotes assembly of the primosome at these replication forks.</text>
</comment>
<comment type="catalytic activity">
    <reaction evidence="12">
        <text>Couples ATP hydrolysis with the unwinding of duplex DNA by translocating in the 3'-5' direction.</text>
        <dbReference type="EC" id="5.6.2.4"/>
    </reaction>
</comment>
<evidence type="ECO:0000256" key="2">
    <source>
        <dbReference type="ARBA" id="ARBA00022705"/>
    </source>
</evidence>
<reference evidence="15 16" key="2">
    <citation type="journal article" date="2012" name="Stand. Genomic Sci.">
        <title>Complete genome sequence of the moderately thermophilic mineral-sulfide-oxidizing firmicute Sulfobacillus acidophilus type strain (NAL(T)).</title>
        <authorList>
            <person name="Anderson I."/>
            <person name="Chertkov O."/>
            <person name="Chen A."/>
            <person name="Saunders E."/>
            <person name="Lapidus A."/>
            <person name="Nolan M."/>
            <person name="Lucas S."/>
            <person name="Hammon N."/>
            <person name="Deshpande S."/>
            <person name="Cheng J.F."/>
            <person name="Han C."/>
            <person name="Tapia R."/>
            <person name="Goodwin L.A."/>
            <person name="Pitluck S."/>
            <person name="Liolios K."/>
            <person name="Pagani I."/>
            <person name="Ivanova N."/>
            <person name="Mikhailova N."/>
            <person name="Pati A."/>
            <person name="Palaniappan K."/>
            <person name="Land M."/>
            <person name="Pan C."/>
            <person name="Rohde M."/>
            <person name="Pukall R."/>
            <person name="Goker M."/>
            <person name="Detter J.C."/>
            <person name="Woyke T."/>
            <person name="Bristow J."/>
            <person name="Eisen J.A."/>
            <person name="Markowitz V."/>
            <person name="Hugenholtz P."/>
            <person name="Kyrpides N.C."/>
            <person name="Klenk H.P."/>
            <person name="Mavromatis K."/>
        </authorList>
    </citation>
    <scope>NUCLEOTIDE SEQUENCE [LARGE SCALE GENOMIC DNA]</scope>
    <source>
        <strain evidence="16">ATCC 700253 / DSM 10332 / NAL</strain>
    </source>
</reference>
<feature type="binding site" evidence="12">
    <location>
        <position position="432"/>
    </location>
    <ligand>
        <name>Zn(2+)</name>
        <dbReference type="ChEBI" id="CHEBI:29105"/>
        <label>1</label>
    </ligand>
</feature>
<dbReference type="HOGENOM" id="CLU_013353_3_1_9"/>
<dbReference type="Proteomes" id="UP000005439">
    <property type="component" value="Chromosome"/>
</dbReference>
<evidence type="ECO:0000256" key="9">
    <source>
        <dbReference type="ARBA" id="ARBA00023125"/>
    </source>
</evidence>
<keyword evidence="3 12" id="KW-0479">Metal-binding</keyword>
<evidence type="ECO:0000256" key="5">
    <source>
        <dbReference type="ARBA" id="ARBA00022801"/>
    </source>
</evidence>
<comment type="catalytic activity">
    <reaction evidence="11 12">
        <text>ATP + H2O = ADP + phosphate + H(+)</text>
        <dbReference type="Rhea" id="RHEA:13065"/>
        <dbReference type="ChEBI" id="CHEBI:15377"/>
        <dbReference type="ChEBI" id="CHEBI:15378"/>
        <dbReference type="ChEBI" id="CHEBI:30616"/>
        <dbReference type="ChEBI" id="CHEBI:43474"/>
        <dbReference type="ChEBI" id="CHEBI:456216"/>
        <dbReference type="EC" id="5.6.2.4"/>
    </reaction>
</comment>
<dbReference type="GO" id="GO:1990077">
    <property type="term" value="C:primosome complex"/>
    <property type="evidence" value="ECO:0007669"/>
    <property type="project" value="UniProtKB-UniRule"/>
</dbReference>
<dbReference type="GO" id="GO:0043138">
    <property type="term" value="F:3'-5' DNA helicase activity"/>
    <property type="evidence" value="ECO:0007669"/>
    <property type="project" value="UniProtKB-EC"/>
</dbReference>
<dbReference type="Pfam" id="PF17764">
    <property type="entry name" value="PriA_3primeBD"/>
    <property type="match status" value="1"/>
</dbReference>
<dbReference type="InterPro" id="IPR005259">
    <property type="entry name" value="PriA"/>
</dbReference>
<keyword evidence="1 12" id="KW-0639">Primosome</keyword>
<dbReference type="EMBL" id="CP003179">
    <property type="protein sequence ID" value="AEW05977.1"/>
    <property type="molecule type" value="Genomic_DNA"/>
</dbReference>
<dbReference type="GO" id="GO:0006302">
    <property type="term" value="P:double-strand break repair"/>
    <property type="evidence" value="ECO:0007669"/>
    <property type="project" value="InterPro"/>
</dbReference>
<evidence type="ECO:0000259" key="14">
    <source>
        <dbReference type="PROSITE" id="PS51194"/>
    </source>
</evidence>
<evidence type="ECO:0000256" key="8">
    <source>
        <dbReference type="ARBA" id="ARBA00022840"/>
    </source>
</evidence>
<feature type="binding site" evidence="12">
    <location>
        <position position="472"/>
    </location>
    <ligand>
        <name>Zn(2+)</name>
        <dbReference type="ChEBI" id="CHEBI:29105"/>
        <label>1</label>
    </ligand>
</feature>
<dbReference type="STRING" id="679936.Sulac_2515"/>
<evidence type="ECO:0000256" key="7">
    <source>
        <dbReference type="ARBA" id="ARBA00022833"/>
    </source>
</evidence>